<dbReference type="Gene3D" id="3.30.420.10">
    <property type="entry name" value="Ribonuclease H-like superfamily/Ribonuclease H"/>
    <property type="match status" value="1"/>
</dbReference>
<keyword evidence="1" id="KW-1185">Reference proteome</keyword>
<evidence type="ECO:0000313" key="1">
    <source>
        <dbReference type="Proteomes" id="UP001652625"/>
    </source>
</evidence>
<dbReference type="GeneID" id="136075716"/>
<gene>
    <name evidence="2" type="primary">LOC136075716</name>
</gene>
<dbReference type="InterPro" id="IPR036397">
    <property type="entry name" value="RNaseH_sf"/>
</dbReference>
<organism evidence="1 2">
    <name type="scientific">Hydra vulgaris</name>
    <name type="common">Hydra</name>
    <name type="synonym">Hydra attenuata</name>
    <dbReference type="NCBI Taxonomy" id="6087"/>
    <lineage>
        <taxon>Eukaryota</taxon>
        <taxon>Metazoa</taxon>
        <taxon>Cnidaria</taxon>
        <taxon>Hydrozoa</taxon>
        <taxon>Hydroidolina</taxon>
        <taxon>Anthoathecata</taxon>
        <taxon>Aplanulata</taxon>
        <taxon>Hydridae</taxon>
        <taxon>Hydra</taxon>
    </lineage>
</organism>
<name>A0ABM4B8L5_HYDVU</name>
<reference evidence="2" key="2">
    <citation type="submission" date="2025-08" db="UniProtKB">
        <authorList>
            <consortium name="RefSeq"/>
        </authorList>
    </citation>
    <scope>IDENTIFICATION</scope>
</reference>
<accession>A0ABM4B8L5</accession>
<evidence type="ECO:0000313" key="2">
    <source>
        <dbReference type="RefSeq" id="XP_065645223.1"/>
    </source>
</evidence>
<reference evidence="1" key="1">
    <citation type="submission" date="2025-05" db="UniProtKB">
        <authorList>
            <consortium name="RefSeq"/>
        </authorList>
    </citation>
    <scope>NUCLEOTIDE SEQUENCE [LARGE SCALE GENOMIC DNA]</scope>
</reference>
<dbReference type="RefSeq" id="XP_065645223.1">
    <property type="nucleotide sequence ID" value="XM_065789151.1"/>
</dbReference>
<dbReference type="Proteomes" id="UP001652625">
    <property type="component" value="Chromosome 02"/>
</dbReference>
<proteinExistence type="predicted"/>
<protein>
    <submittedName>
        <fullName evidence="2">Uncharacterized protein LOC136075716</fullName>
    </submittedName>
</protein>
<sequence>MQNHTWYLSQQLAAMALVDNDVEKDEKKNILRKLLQFLVPEEFIKVTNDCAEKNIKLIQDFIMSYRNEDMKQNDNLKRLETVQSFSDRKHPGRPTSWTREKKVELTTLVNNRKGVSQRKIGIKFGVSQSTIGRQLKKMIIKYRKREKTPKYTIEQQIKAKKRSRKLVNKFYNTKLLLVIDFEKCFCFAEDNMPGNSGYYPNNKKTCSESVRFIGKEKFPKKLLMWIAISDRGMSEPLFCTSKAVAINSSIYINECLEKRLLPFIHKYHEDFNYLFWPDLASSHYSKDSLNCIDQYVYYVDKESNPPNVPQARPIENFWGHIAQKVYEGDWPASTEQVLIDRIKLKLQEIDLNFLQSLMKGVRAKLRSIADGGVFSYKK</sequence>